<organism evidence="3">
    <name type="scientific">Enterobius vermicularis</name>
    <name type="common">Human pinworm</name>
    <dbReference type="NCBI Taxonomy" id="51028"/>
    <lineage>
        <taxon>Eukaryota</taxon>
        <taxon>Metazoa</taxon>
        <taxon>Ecdysozoa</taxon>
        <taxon>Nematoda</taxon>
        <taxon>Chromadorea</taxon>
        <taxon>Rhabditida</taxon>
        <taxon>Spirurina</taxon>
        <taxon>Oxyuridomorpha</taxon>
        <taxon>Oxyuroidea</taxon>
        <taxon>Oxyuridae</taxon>
        <taxon>Enterobius</taxon>
    </lineage>
</organism>
<accession>A0A0N4VES0</accession>
<dbReference type="AlphaFoldDB" id="A0A0N4VES0"/>
<name>A0A0N4VES0_ENTVE</name>
<evidence type="ECO:0000313" key="3">
    <source>
        <dbReference type="WBParaSite" id="EVEC_0000919101-mRNA-1"/>
    </source>
</evidence>
<dbReference type="Proteomes" id="UP000274131">
    <property type="component" value="Unassembled WGS sequence"/>
</dbReference>
<dbReference type="EMBL" id="UXUI01009525">
    <property type="protein sequence ID" value="VDD93881.1"/>
    <property type="molecule type" value="Genomic_DNA"/>
</dbReference>
<sequence length="83" mass="8875">MQILSLCTVTVVQKLSIQLTSYFWLLIFSLDPVKSTLKNPNIPIFVSIISETYGNNGTVPFGNGNGSPNIVICSPCVSVDAGV</sequence>
<dbReference type="WBParaSite" id="EVEC_0000919101-mRNA-1">
    <property type="protein sequence ID" value="EVEC_0000919101-mRNA-1"/>
    <property type="gene ID" value="EVEC_0000919101"/>
</dbReference>
<reference evidence="3" key="1">
    <citation type="submission" date="2017-02" db="UniProtKB">
        <authorList>
            <consortium name="WormBaseParasite"/>
        </authorList>
    </citation>
    <scope>IDENTIFICATION</scope>
</reference>
<proteinExistence type="predicted"/>
<keyword evidence="2" id="KW-1185">Reference proteome</keyword>
<reference evidence="1 2" key="2">
    <citation type="submission" date="2018-10" db="EMBL/GenBank/DDBJ databases">
        <authorList>
            <consortium name="Pathogen Informatics"/>
        </authorList>
    </citation>
    <scope>NUCLEOTIDE SEQUENCE [LARGE SCALE GENOMIC DNA]</scope>
</reference>
<evidence type="ECO:0000313" key="2">
    <source>
        <dbReference type="Proteomes" id="UP000274131"/>
    </source>
</evidence>
<gene>
    <name evidence="1" type="ORF">EVEC_LOCUS8632</name>
</gene>
<protein>
    <submittedName>
        <fullName evidence="3">Secreted protein</fullName>
    </submittedName>
</protein>
<evidence type="ECO:0000313" key="1">
    <source>
        <dbReference type="EMBL" id="VDD93881.1"/>
    </source>
</evidence>